<proteinExistence type="predicted"/>
<organism evidence="2 3">
    <name type="scientific">Acinetobacter calcoaceticus</name>
    <dbReference type="NCBI Taxonomy" id="471"/>
    <lineage>
        <taxon>Bacteria</taxon>
        <taxon>Pseudomonadati</taxon>
        <taxon>Pseudomonadota</taxon>
        <taxon>Gammaproteobacteria</taxon>
        <taxon>Moraxellales</taxon>
        <taxon>Moraxellaceae</taxon>
        <taxon>Acinetobacter</taxon>
        <taxon>Acinetobacter calcoaceticus/baumannii complex</taxon>
    </lineage>
</organism>
<gene>
    <name evidence="2" type="ORF">EC844_11634</name>
</gene>
<protein>
    <submittedName>
        <fullName evidence="2">Uncharacterized protein</fullName>
    </submittedName>
</protein>
<feature type="compositionally biased region" description="Polar residues" evidence="1">
    <location>
        <begin position="1"/>
        <end position="13"/>
    </location>
</feature>
<keyword evidence="3" id="KW-1185">Reference proteome</keyword>
<evidence type="ECO:0000313" key="2">
    <source>
        <dbReference type="EMBL" id="TCM65071.1"/>
    </source>
</evidence>
<dbReference type="EMBL" id="SLVJ01000016">
    <property type="protein sequence ID" value="TCM65071.1"/>
    <property type="molecule type" value="Genomic_DNA"/>
</dbReference>
<dbReference type="AlphaFoldDB" id="A0A4R1XPW6"/>
<evidence type="ECO:0000313" key="3">
    <source>
        <dbReference type="Proteomes" id="UP000294963"/>
    </source>
</evidence>
<comment type="caution">
    <text evidence="2">The sequence shown here is derived from an EMBL/GenBank/DDBJ whole genome shotgun (WGS) entry which is preliminary data.</text>
</comment>
<feature type="region of interest" description="Disordered" evidence="1">
    <location>
        <begin position="1"/>
        <end position="45"/>
    </location>
</feature>
<evidence type="ECO:0000256" key="1">
    <source>
        <dbReference type="SAM" id="MobiDB-lite"/>
    </source>
</evidence>
<reference evidence="2 3" key="1">
    <citation type="submission" date="2019-03" db="EMBL/GenBank/DDBJ databases">
        <title>Genomic analyses of the natural microbiome of Caenorhabditis elegans.</title>
        <authorList>
            <person name="Samuel B."/>
        </authorList>
    </citation>
    <scope>NUCLEOTIDE SEQUENCE [LARGE SCALE GENOMIC DNA]</scope>
    <source>
        <strain evidence="2 3">JUb89</strain>
    </source>
</reference>
<name>A0A4R1XPW6_ACICA</name>
<sequence>MLSSSSFAANRATSADERMQSVNLQSSQIDDHPQSMNRPPMPLSKQGAKVYAAGTFPNADSAEKQADCAAQGLRNLTPYVVVIVAAEGDDATICGGSNELK</sequence>
<dbReference type="Proteomes" id="UP000294963">
    <property type="component" value="Unassembled WGS sequence"/>
</dbReference>
<accession>A0A4R1XPW6</accession>